<dbReference type="PANTHER" id="PTHR47982">
    <property type="entry name" value="PROLINE-RICH RECEPTOR-LIKE PROTEIN KINASE PERK4"/>
    <property type="match status" value="1"/>
</dbReference>
<accession>A0A4D6NB38</accession>
<organism evidence="17 18">
    <name type="scientific">Vigna unguiculata</name>
    <name type="common">Cowpea</name>
    <dbReference type="NCBI Taxonomy" id="3917"/>
    <lineage>
        <taxon>Eukaryota</taxon>
        <taxon>Viridiplantae</taxon>
        <taxon>Streptophyta</taxon>
        <taxon>Embryophyta</taxon>
        <taxon>Tracheophyta</taxon>
        <taxon>Spermatophyta</taxon>
        <taxon>Magnoliopsida</taxon>
        <taxon>eudicotyledons</taxon>
        <taxon>Gunneridae</taxon>
        <taxon>Pentapetalae</taxon>
        <taxon>rosids</taxon>
        <taxon>fabids</taxon>
        <taxon>Fabales</taxon>
        <taxon>Fabaceae</taxon>
        <taxon>Papilionoideae</taxon>
        <taxon>50 kb inversion clade</taxon>
        <taxon>NPAAA clade</taxon>
        <taxon>indigoferoid/millettioid clade</taxon>
        <taxon>Phaseoleae</taxon>
        <taxon>Vigna</taxon>
    </lineage>
</organism>
<evidence type="ECO:0000259" key="16">
    <source>
        <dbReference type="PROSITE" id="PS50011"/>
    </source>
</evidence>
<keyword evidence="6 15" id="KW-0812">Transmembrane</keyword>
<evidence type="ECO:0000256" key="4">
    <source>
        <dbReference type="ARBA" id="ARBA00022527"/>
    </source>
</evidence>
<keyword evidence="5" id="KW-0808">Transferase</keyword>
<dbReference type="PROSITE" id="PS50011">
    <property type="entry name" value="PROTEIN_KINASE_DOM"/>
    <property type="match status" value="1"/>
</dbReference>
<keyword evidence="3" id="KW-1003">Cell membrane</keyword>
<feature type="transmembrane region" description="Helical" evidence="15">
    <location>
        <begin position="122"/>
        <end position="144"/>
    </location>
</feature>
<keyword evidence="10 15" id="KW-1133">Transmembrane helix</keyword>
<sequence>MHVYNAIVMGAKAASANDTDSSFISQQSNLQILRVAGLVFLFARYESEALITFKEGLVGGPPQLRCSIVKYACQKQWPCLHCYKLKDSGGVTTKIDGNNDIPTLTPLPETQDRKPGGRRSSVIIGGVIAAIVVVVVLVTVYICLMRVKKSLRQTSEAASSMPSPTVEMGRVNTQHVIAFSPQNTRELTLLELEQATQNFSHNNIIGEGGFGVVYKGLLQDGSIVAIKRCLFALTKDFVLNVKQIAHVHHIHLVKLIGYYEDSHQQLLVYEYLPNGNVGSHLYDSEGLPVGRLNLWRRLSIALGASKGMEHLHSLVPPLVHTNFRTSNVLLDETYTAKVSDYGFCKLQTQVDHAGSSSNVDCFLDPELSFPQNYSEKSDVYSFGVFLLELICGCEARNKNMLHPDENIAFQAKNRVDLDKFVDMTLGYREKHGARRILMLALQCVDATSRRPSMAQIVLQLEQIQREIAPMYSQFNDEIGAVTLGSELFQ</sequence>
<feature type="binding site" evidence="14">
    <location>
        <position position="227"/>
    </location>
    <ligand>
        <name>ATP</name>
        <dbReference type="ChEBI" id="CHEBI:30616"/>
    </ligand>
</feature>
<protein>
    <recommendedName>
        <fullName evidence="2">non-specific serine/threonine protein kinase</fullName>
        <ecNumber evidence="2">2.7.11.1</ecNumber>
    </recommendedName>
</protein>
<dbReference type="Pfam" id="PF07714">
    <property type="entry name" value="PK_Tyr_Ser-Thr"/>
    <property type="match status" value="1"/>
</dbReference>
<keyword evidence="18" id="KW-1185">Reference proteome</keyword>
<dbReference type="InterPro" id="IPR047117">
    <property type="entry name" value="PERK1-13-like"/>
</dbReference>
<keyword evidence="17" id="KW-0675">Receptor</keyword>
<comment type="catalytic activity">
    <reaction evidence="13">
        <text>L-seryl-[protein] + ATP = O-phospho-L-seryl-[protein] + ADP + H(+)</text>
        <dbReference type="Rhea" id="RHEA:17989"/>
        <dbReference type="Rhea" id="RHEA-COMP:9863"/>
        <dbReference type="Rhea" id="RHEA-COMP:11604"/>
        <dbReference type="ChEBI" id="CHEBI:15378"/>
        <dbReference type="ChEBI" id="CHEBI:29999"/>
        <dbReference type="ChEBI" id="CHEBI:30616"/>
        <dbReference type="ChEBI" id="CHEBI:83421"/>
        <dbReference type="ChEBI" id="CHEBI:456216"/>
        <dbReference type="EC" id="2.7.11.1"/>
    </reaction>
</comment>
<evidence type="ECO:0000256" key="5">
    <source>
        <dbReference type="ARBA" id="ARBA00022679"/>
    </source>
</evidence>
<proteinExistence type="predicted"/>
<dbReference type="EMBL" id="CP039354">
    <property type="protein sequence ID" value="QCE09335.1"/>
    <property type="molecule type" value="Genomic_DNA"/>
</dbReference>
<dbReference type="GO" id="GO:0005886">
    <property type="term" value="C:plasma membrane"/>
    <property type="evidence" value="ECO:0007669"/>
    <property type="project" value="UniProtKB-SubCell"/>
</dbReference>
<reference evidence="17 18" key="1">
    <citation type="submission" date="2019-04" db="EMBL/GenBank/DDBJ databases">
        <title>An improved genome assembly and genetic linkage map for asparagus bean, Vigna unguiculata ssp. sesquipedialis.</title>
        <authorList>
            <person name="Xia Q."/>
            <person name="Zhang R."/>
            <person name="Dong Y."/>
        </authorList>
    </citation>
    <scope>NUCLEOTIDE SEQUENCE [LARGE SCALE GENOMIC DNA]</scope>
    <source>
        <tissue evidence="17">Leaf</tissue>
    </source>
</reference>
<evidence type="ECO:0000256" key="7">
    <source>
        <dbReference type="ARBA" id="ARBA00022741"/>
    </source>
</evidence>
<dbReference type="AlphaFoldDB" id="A0A4D6NB38"/>
<keyword evidence="4" id="KW-0723">Serine/threonine-protein kinase</keyword>
<comment type="catalytic activity">
    <reaction evidence="12">
        <text>L-threonyl-[protein] + ATP = O-phospho-L-threonyl-[protein] + ADP + H(+)</text>
        <dbReference type="Rhea" id="RHEA:46608"/>
        <dbReference type="Rhea" id="RHEA-COMP:11060"/>
        <dbReference type="Rhea" id="RHEA-COMP:11605"/>
        <dbReference type="ChEBI" id="CHEBI:15378"/>
        <dbReference type="ChEBI" id="CHEBI:30013"/>
        <dbReference type="ChEBI" id="CHEBI:30616"/>
        <dbReference type="ChEBI" id="CHEBI:61977"/>
        <dbReference type="ChEBI" id="CHEBI:456216"/>
        <dbReference type="EC" id="2.7.11.1"/>
    </reaction>
</comment>
<dbReference type="InterPro" id="IPR011009">
    <property type="entry name" value="Kinase-like_dom_sf"/>
</dbReference>
<name>A0A4D6NB38_VIGUN</name>
<evidence type="ECO:0000313" key="17">
    <source>
        <dbReference type="EMBL" id="QCE09335.1"/>
    </source>
</evidence>
<comment type="subcellular location">
    <subcellularLocation>
        <location evidence="1">Cell membrane</location>
        <topology evidence="1">Single-pass membrane protein</topology>
    </subcellularLocation>
</comment>
<evidence type="ECO:0000256" key="15">
    <source>
        <dbReference type="SAM" id="Phobius"/>
    </source>
</evidence>
<dbReference type="Proteomes" id="UP000501690">
    <property type="component" value="Linkage Group LG10"/>
</dbReference>
<dbReference type="InterPro" id="IPR017441">
    <property type="entry name" value="Protein_kinase_ATP_BS"/>
</dbReference>
<evidence type="ECO:0000256" key="11">
    <source>
        <dbReference type="ARBA" id="ARBA00023136"/>
    </source>
</evidence>
<dbReference type="GO" id="GO:0005524">
    <property type="term" value="F:ATP binding"/>
    <property type="evidence" value="ECO:0007669"/>
    <property type="project" value="UniProtKB-UniRule"/>
</dbReference>
<dbReference type="Gene3D" id="3.30.200.20">
    <property type="entry name" value="Phosphorylase Kinase, domain 1"/>
    <property type="match status" value="1"/>
</dbReference>
<evidence type="ECO:0000313" key="18">
    <source>
        <dbReference type="Proteomes" id="UP000501690"/>
    </source>
</evidence>
<evidence type="ECO:0000256" key="14">
    <source>
        <dbReference type="PROSITE-ProRule" id="PRU10141"/>
    </source>
</evidence>
<dbReference type="EC" id="2.7.11.1" evidence="2"/>
<keyword evidence="11 15" id="KW-0472">Membrane</keyword>
<keyword evidence="9 14" id="KW-0067">ATP-binding</keyword>
<dbReference type="PROSITE" id="PS00107">
    <property type="entry name" value="PROTEIN_KINASE_ATP"/>
    <property type="match status" value="1"/>
</dbReference>
<dbReference type="FunFam" id="3.30.200.20:FF:000415">
    <property type="entry name" value="receptor-like serine/threonine-protein kinase NCRK"/>
    <property type="match status" value="1"/>
</dbReference>
<dbReference type="InterPro" id="IPR001245">
    <property type="entry name" value="Ser-Thr/Tyr_kinase_cat_dom"/>
</dbReference>
<keyword evidence="8 17" id="KW-0418">Kinase</keyword>
<evidence type="ECO:0000256" key="6">
    <source>
        <dbReference type="ARBA" id="ARBA00022692"/>
    </source>
</evidence>
<evidence type="ECO:0000256" key="8">
    <source>
        <dbReference type="ARBA" id="ARBA00022777"/>
    </source>
</evidence>
<evidence type="ECO:0000256" key="9">
    <source>
        <dbReference type="ARBA" id="ARBA00022840"/>
    </source>
</evidence>
<evidence type="ECO:0000256" key="3">
    <source>
        <dbReference type="ARBA" id="ARBA00022475"/>
    </source>
</evidence>
<evidence type="ECO:0000256" key="2">
    <source>
        <dbReference type="ARBA" id="ARBA00012513"/>
    </source>
</evidence>
<keyword evidence="7 14" id="KW-0547">Nucleotide-binding</keyword>
<feature type="domain" description="Protein kinase" evidence="16">
    <location>
        <begin position="199"/>
        <end position="471"/>
    </location>
</feature>
<evidence type="ECO:0000256" key="1">
    <source>
        <dbReference type="ARBA" id="ARBA00004162"/>
    </source>
</evidence>
<evidence type="ECO:0000256" key="12">
    <source>
        <dbReference type="ARBA" id="ARBA00047899"/>
    </source>
</evidence>
<gene>
    <name evidence="17" type="ORF">DEO72_LG10g554</name>
</gene>
<dbReference type="SUPFAM" id="SSF56112">
    <property type="entry name" value="Protein kinase-like (PK-like)"/>
    <property type="match status" value="1"/>
</dbReference>
<evidence type="ECO:0000256" key="13">
    <source>
        <dbReference type="ARBA" id="ARBA00048679"/>
    </source>
</evidence>
<dbReference type="GO" id="GO:0004674">
    <property type="term" value="F:protein serine/threonine kinase activity"/>
    <property type="evidence" value="ECO:0007669"/>
    <property type="project" value="UniProtKB-KW"/>
</dbReference>
<dbReference type="InterPro" id="IPR000719">
    <property type="entry name" value="Prot_kinase_dom"/>
</dbReference>
<dbReference type="Gene3D" id="1.10.510.10">
    <property type="entry name" value="Transferase(Phosphotransferase) domain 1"/>
    <property type="match status" value="1"/>
</dbReference>
<dbReference type="PANTHER" id="PTHR47982:SF9">
    <property type="entry name" value="NON-SPECIFIC SERINE_THREONINE PROTEIN KINASE"/>
    <property type="match status" value="1"/>
</dbReference>
<evidence type="ECO:0000256" key="10">
    <source>
        <dbReference type="ARBA" id="ARBA00022989"/>
    </source>
</evidence>